<name>S8BY50_DACHA</name>
<evidence type="ECO:0000256" key="3">
    <source>
        <dbReference type="ARBA" id="ARBA00023163"/>
    </source>
</evidence>
<keyword evidence="3" id="KW-0804">Transcription</keyword>
<dbReference type="HOGENOM" id="CLU_016809_1_1_1"/>
<feature type="compositionally biased region" description="Low complexity" evidence="5">
    <location>
        <begin position="533"/>
        <end position="545"/>
    </location>
</feature>
<proteinExistence type="predicted"/>
<dbReference type="eggNOG" id="KOG2473">
    <property type="taxonomic scope" value="Eukaryota"/>
</dbReference>
<dbReference type="InterPro" id="IPR040454">
    <property type="entry name" value="TF_IIIC_Tfc1/Sfc1"/>
</dbReference>
<dbReference type="STRING" id="1284197.S8BY50"/>
<comment type="caution">
    <text evidence="8">The sequence shown here is derived from an EMBL/GenBank/DDBJ whole genome shotgun (WGS) entry which is preliminary data.</text>
</comment>
<evidence type="ECO:0000313" key="8">
    <source>
        <dbReference type="EMBL" id="EPS40267.1"/>
    </source>
</evidence>
<dbReference type="Proteomes" id="UP000015100">
    <property type="component" value="Unassembled WGS sequence"/>
</dbReference>
<dbReference type="EMBL" id="AQGS01000432">
    <property type="protein sequence ID" value="EPS40267.1"/>
    <property type="molecule type" value="Genomic_DNA"/>
</dbReference>
<accession>S8BY50</accession>
<evidence type="ECO:0000259" key="6">
    <source>
        <dbReference type="Pfam" id="PF09734"/>
    </source>
</evidence>
<keyword evidence="9" id="KW-1185">Reference proteome</keyword>
<dbReference type="Pfam" id="PF09734">
    <property type="entry name" value="Tau95"/>
    <property type="match status" value="1"/>
</dbReference>
<dbReference type="InterPro" id="IPR019136">
    <property type="entry name" value="TF_IIIC_su-5_HTH"/>
</dbReference>
<feature type="domain" description="Transcription factor IIIC subunit 5 HTH" evidence="6">
    <location>
        <begin position="198"/>
        <end position="345"/>
    </location>
</feature>
<reference evidence="8 9" key="1">
    <citation type="journal article" date="2013" name="PLoS Genet.">
        <title>Genomic mechanisms accounting for the adaptation to parasitism in nematode-trapping fungi.</title>
        <authorList>
            <person name="Meerupati T."/>
            <person name="Andersson K.M."/>
            <person name="Friman E."/>
            <person name="Kumar D."/>
            <person name="Tunlid A."/>
            <person name="Ahren D."/>
        </authorList>
    </citation>
    <scope>NUCLEOTIDE SEQUENCE [LARGE SCALE GENOMIC DNA]</scope>
    <source>
        <strain evidence="8 9">CBS 200.50</strain>
    </source>
</reference>
<protein>
    <recommendedName>
        <fullName evidence="10">Transcription factor IIIC subunit 5 HTH domain-containing protein</fullName>
    </recommendedName>
</protein>
<dbReference type="AlphaFoldDB" id="S8BY50"/>
<keyword evidence="4" id="KW-0539">Nucleus</keyword>
<dbReference type="Gene3D" id="3.30.200.160">
    <property type="entry name" value="TFIIIC, subcomplex tauA, subunit Sfc1, barrel domain"/>
    <property type="match status" value="1"/>
</dbReference>
<evidence type="ECO:0008006" key="10">
    <source>
        <dbReference type="Google" id="ProtNLM"/>
    </source>
</evidence>
<gene>
    <name evidence="8" type="ORF">H072_5941</name>
</gene>
<dbReference type="GO" id="GO:0000127">
    <property type="term" value="C:transcription factor TFIIIC complex"/>
    <property type="evidence" value="ECO:0007669"/>
    <property type="project" value="InterPro"/>
</dbReference>
<dbReference type="InterPro" id="IPR042536">
    <property type="entry name" value="TFIIIC_tauA_Sfc1"/>
</dbReference>
<feature type="region of interest" description="Disordered" evidence="5">
    <location>
        <begin position="107"/>
        <end position="127"/>
    </location>
</feature>
<dbReference type="Pfam" id="PF17682">
    <property type="entry name" value="Tau95_N"/>
    <property type="match status" value="1"/>
</dbReference>
<feature type="compositionally biased region" description="Acidic residues" evidence="5">
    <location>
        <begin position="475"/>
        <end position="517"/>
    </location>
</feature>
<feature type="domain" description="Transcription factor IIIC subunit Tfc1/Sfc1 triple barrel" evidence="7">
    <location>
        <begin position="36"/>
        <end position="158"/>
    </location>
</feature>
<feature type="compositionally biased region" description="Basic and acidic residues" evidence="5">
    <location>
        <begin position="457"/>
        <end position="472"/>
    </location>
</feature>
<evidence type="ECO:0000259" key="7">
    <source>
        <dbReference type="Pfam" id="PF17682"/>
    </source>
</evidence>
<organism evidence="8 9">
    <name type="scientific">Dactylellina haptotyla (strain CBS 200.50)</name>
    <name type="common">Nematode-trapping fungus</name>
    <name type="synonym">Monacrosporium haptotylum</name>
    <dbReference type="NCBI Taxonomy" id="1284197"/>
    <lineage>
        <taxon>Eukaryota</taxon>
        <taxon>Fungi</taxon>
        <taxon>Dikarya</taxon>
        <taxon>Ascomycota</taxon>
        <taxon>Pezizomycotina</taxon>
        <taxon>Orbiliomycetes</taxon>
        <taxon>Orbiliales</taxon>
        <taxon>Orbiliaceae</taxon>
        <taxon>Dactylellina</taxon>
    </lineage>
</organism>
<evidence type="ECO:0000256" key="1">
    <source>
        <dbReference type="ARBA" id="ARBA00004123"/>
    </source>
</evidence>
<dbReference type="PANTHER" id="PTHR13230:SF5">
    <property type="entry name" value="GENERAL TRANSCRIPTION FACTOR 3C POLYPEPTIDE 5"/>
    <property type="match status" value="1"/>
</dbReference>
<comment type="subcellular location">
    <subcellularLocation>
        <location evidence="1">Nucleus</location>
    </subcellularLocation>
</comment>
<dbReference type="GO" id="GO:0006384">
    <property type="term" value="P:transcription initiation at RNA polymerase III promoter"/>
    <property type="evidence" value="ECO:0007669"/>
    <property type="project" value="InterPro"/>
</dbReference>
<evidence type="ECO:0000256" key="2">
    <source>
        <dbReference type="ARBA" id="ARBA00023125"/>
    </source>
</evidence>
<feature type="region of interest" description="Disordered" evidence="5">
    <location>
        <begin position="445"/>
        <end position="567"/>
    </location>
</feature>
<feature type="region of interest" description="Disordered" evidence="5">
    <location>
        <begin position="1"/>
        <end position="24"/>
    </location>
</feature>
<evidence type="ECO:0000256" key="5">
    <source>
        <dbReference type="SAM" id="MobiDB-lite"/>
    </source>
</evidence>
<evidence type="ECO:0000313" key="9">
    <source>
        <dbReference type="Proteomes" id="UP000015100"/>
    </source>
</evidence>
<feature type="compositionally biased region" description="Basic and acidic residues" evidence="5">
    <location>
        <begin position="116"/>
        <end position="127"/>
    </location>
</feature>
<dbReference type="GO" id="GO:0001003">
    <property type="term" value="F:RNA polymerase III type 2 promoter sequence-specific DNA binding"/>
    <property type="evidence" value="ECO:0007669"/>
    <property type="project" value="TreeGrafter"/>
</dbReference>
<dbReference type="OrthoDB" id="5598268at2759"/>
<dbReference type="GO" id="GO:0005634">
    <property type="term" value="C:nucleus"/>
    <property type="evidence" value="ECO:0007669"/>
    <property type="project" value="UniProtKB-SubCell"/>
</dbReference>
<keyword evidence="2" id="KW-0238">DNA-binding</keyword>
<dbReference type="GO" id="GO:0001002">
    <property type="term" value="F:RNA polymerase III type 1 promoter sequence-specific DNA binding"/>
    <property type="evidence" value="ECO:0007669"/>
    <property type="project" value="TreeGrafter"/>
</dbReference>
<evidence type="ECO:0000256" key="4">
    <source>
        <dbReference type="ARBA" id="ARBA00023242"/>
    </source>
</evidence>
<reference evidence="9" key="2">
    <citation type="submission" date="2013-04" db="EMBL/GenBank/DDBJ databases">
        <title>Genomic mechanisms accounting for the adaptation to parasitism in nematode-trapping fungi.</title>
        <authorList>
            <person name="Ahren D.G."/>
        </authorList>
    </citation>
    <scope>NUCLEOTIDE SEQUENCE [LARGE SCALE GENOMIC DNA]</scope>
    <source>
        <strain evidence="9">CBS 200.50</strain>
    </source>
</reference>
<sequence>MPTAPSLGGEGGGFDKPRQGPAEAPWYQIPDRQFLTVEHPVIVKNEEKAVRMLGGGKAVAKAFKPNPANLSEPNGLELRFRPGDALAPPIQGRPARTRAVLVKITVPKCKGPRPPDSSDKDGKSIPKALKDLNGKYKAEVMGWMDHTIRFRDMADYQWNTRNSAWAKNVEENLMELDLQALKRFRMTDEISAREDTEIMRPPAFTHINYPFVYGFRQNPAIKMDTDINGETILINAGARVQTQTQYGSWNSDTVPQSSLMKPPGGPRILLKCLQKLNELFEQRPIWTRRGLMNNMPSELWQQLKWAYPHVAYYWRSGPWRDTYVKFGVDPRSSEEFAKFQVAAFKVHTMKRKKTSSENTSHLFDGEKVVLDGKIWQFCDLTDPLLAELVNIDNCEPRETCDHTDGWFPNNRHSKIKWVMRRKLSNILAGKKTNDMAFEAVLKEPDSVVPGSQPVRRQIAEGDGTVKRGRDADSNAPEDMDVDVDGDILVDDGDADEDEEFESGSEEEDEGDEDDEESMASQKPAANSGRDQRLQALMQQFMQGQQHEGVGTNPRNLGADDFDILEDD</sequence>
<dbReference type="InterPro" id="IPR041499">
    <property type="entry name" value="Tfc1/Sfc1_N"/>
</dbReference>
<dbReference type="PANTHER" id="PTHR13230">
    <property type="entry name" value="GENERAL TRANSCRIPTION FACTOR IIIC, POLYPEPTIDE 5"/>
    <property type="match status" value="1"/>
</dbReference>
<dbReference type="OMA" id="PPEYFVR"/>